<dbReference type="CAZy" id="GT2">
    <property type="family name" value="Glycosyltransferase Family 2"/>
</dbReference>
<sequence length="282" mass="32819">MIQENKNAYPLVSIIISTYNRKNLLKRAITSAIKQDYPNIEIIISDDNSLDDNEEMIENIKKQTTILIFYIKNKKNMGACFTRNQGIKIASGKYIAGLDDDDEFTPNRISLLVKNYNPKYSLTTSNSILITKNKKYNLFKDKKAKIISFKDSLWENQVGTQCLVESERIRNCNGFDTNLTSAQDADMWIRLIQKYGNALRLPQVTYLIHTEHENNRISTSAKKITGLITYYKKHEPHMSSGQKSYMNFKIHYWKNKKITFKSLFLLTPSSIFHILSVFFKRK</sequence>
<accession>D9YZ37</accession>
<dbReference type="InterPro" id="IPR001173">
    <property type="entry name" value="Glyco_trans_2-like"/>
</dbReference>
<feature type="domain" description="Glycosyltransferase 2-like" evidence="1">
    <location>
        <begin position="13"/>
        <end position="119"/>
    </location>
</feature>
<dbReference type="InterPro" id="IPR050834">
    <property type="entry name" value="Glycosyltransf_2"/>
</dbReference>
<dbReference type="SUPFAM" id="SSF53448">
    <property type="entry name" value="Nucleotide-diphospho-sugar transferases"/>
    <property type="match status" value="1"/>
</dbReference>
<dbReference type="PANTHER" id="PTHR43685">
    <property type="entry name" value="GLYCOSYLTRANSFERASE"/>
    <property type="match status" value="1"/>
</dbReference>
<protein>
    <submittedName>
        <fullName evidence="2">WemT</fullName>
    </submittedName>
</protein>
<gene>
    <name evidence="2" type="primary">wemT</name>
</gene>
<evidence type="ECO:0000259" key="1">
    <source>
        <dbReference type="Pfam" id="PF00535"/>
    </source>
</evidence>
<dbReference type="AlphaFoldDB" id="D9YZ37"/>
<dbReference type="PANTHER" id="PTHR43685:SF2">
    <property type="entry name" value="GLYCOSYLTRANSFERASE 2-LIKE DOMAIN-CONTAINING PROTEIN"/>
    <property type="match status" value="1"/>
</dbReference>
<dbReference type="Gene3D" id="3.90.550.10">
    <property type="entry name" value="Spore Coat Polysaccharide Biosynthesis Protein SpsA, Chain A"/>
    <property type="match status" value="1"/>
</dbReference>
<dbReference type="InterPro" id="IPR029044">
    <property type="entry name" value="Nucleotide-diphossugar_trans"/>
</dbReference>
<evidence type="ECO:0000313" key="2">
    <source>
        <dbReference type="EMBL" id="ADL32324.1"/>
    </source>
</evidence>
<proteinExistence type="predicted"/>
<dbReference type="Pfam" id="PF00535">
    <property type="entry name" value="Glycos_transf_2"/>
    <property type="match status" value="1"/>
</dbReference>
<reference evidence="2" key="1">
    <citation type="journal article" date="2010" name="Appl. Environ. Microbiol.">
        <title>Molecular and genetic analyses of the putative Proteus O antigen gene locus.</title>
        <authorList>
            <person name="Wang Q."/>
            <person name="Torzewska A."/>
            <person name="Ruan X."/>
            <person name="Wang X."/>
            <person name="Rozalski A."/>
            <person name="Shao Z."/>
            <person name="Guo X."/>
            <person name="Zhou H."/>
            <person name="Feng L."/>
            <person name="Wang L."/>
        </authorList>
    </citation>
    <scope>NUCLEOTIDE SEQUENCE</scope>
    <source>
        <strain evidence="2">Prk 50/57</strain>
    </source>
</reference>
<dbReference type="CDD" id="cd00761">
    <property type="entry name" value="Glyco_tranf_GTA_type"/>
    <property type="match status" value="1"/>
</dbReference>
<name>D9YZ37_PROMI</name>
<dbReference type="EMBL" id="GU254062">
    <property type="protein sequence ID" value="ADL32324.1"/>
    <property type="molecule type" value="Genomic_DNA"/>
</dbReference>
<organism evidence="2">
    <name type="scientific">Proteus mirabilis</name>
    <dbReference type="NCBI Taxonomy" id="584"/>
    <lineage>
        <taxon>Bacteria</taxon>
        <taxon>Pseudomonadati</taxon>
        <taxon>Pseudomonadota</taxon>
        <taxon>Gammaproteobacteria</taxon>
        <taxon>Enterobacterales</taxon>
        <taxon>Morganellaceae</taxon>
        <taxon>Proteus</taxon>
    </lineage>
</organism>